<dbReference type="Pfam" id="PF00756">
    <property type="entry name" value="Esterase"/>
    <property type="match status" value="1"/>
</dbReference>
<proteinExistence type="predicted"/>
<dbReference type="Gene3D" id="3.40.50.1820">
    <property type="entry name" value="alpha/beta hydrolase"/>
    <property type="match status" value="1"/>
</dbReference>
<dbReference type="SUPFAM" id="SSF53474">
    <property type="entry name" value="alpha/beta-Hydrolases"/>
    <property type="match status" value="1"/>
</dbReference>
<protein>
    <recommendedName>
        <fullName evidence="3">Esterase</fullName>
    </recommendedName>
</protein>
<dbReference type="EMBL" id="ASSO01000011">
    <property type="protein sequence ID" value="EOS06397.1"/>
    <property type="molecule type" value="Genomic_DNA"/>
</dbReference>
<dbReference type="PANTHER" id="PTHR48098:SF1">
    <property type="entry name" value="DIACYLGLYCEROL ACYLTRANSFERASE_MYCOLYLTRANSFERASE AG85A"/>
    <property type="match status" value="1"/>
</dbReference>
<evidence type="ECO:0000313" key="2">
    <source>
        <dbReference type="Proteomes" id="UP000014212"/>
    </source>
</evidence>
<dbReference type="PANTHER" id="PTHR48098">
    <property type="entry name" value="ENTEROCHELIN ESTERASE-RELATED"/>
    <property type="match status" value="1"/>
</dbReference>
<dbReference type="InterPro" id="IPR050583">
    <property type="entry name" value="Mycobacterial_A85_antigen"/>
</dbReference>
<dbReference type="InterPro" id="IPR000801">
    <property type="entry name" value="Esterase-like"/>
</dbReference>
<reference evidence="1 2" key="1">
    <citation type="submission" date="2013-04" db="EMBL/GenBank/DDBJ databases">
        <title>The Genome Sequence of Bacteroides uniformis dnLKV2.</title>
        <authorList>
            <consortium name="The Broad Institute Genomics Platform"/>
            <consortium name="The Broad Institute Genome Sequencing Center for Infectious Disease"/>
            <person name="Earl A."/>
            <person name="Xavier R."/>
            <person name="Kuhn K."/>
            <person name="Stappenbeck T."/>
            <person name="Walker B."/>
            <person name="Young S."/>
            <person name="Zeng Q."/>
            <person name="Gargeya S."/>
            <person name="Fitzgerald M."/>
            <person name="Haas B."/>
            <person name="Abouelleil A."/>
            <person name="Allen A.W."/>
            <person name="Alvarado L."/>
            <person name="Arachchi H.M."/>
            <person name="Berlin A.M."/>
            <person name="Chapman S.B."/>
            <person name="Gainer-Dewar J."/>
            <person name="Goldberg J."/>
            <person name="Griggs A."/>
            <person name="Gujja S."/>
            <person name="Hansen M."/>
            <person name="Howarth C."/>
            <person name="Imamovic A."/>
            <person name="Ireland A."/>
            <person name="Larimer J."/>
            <person name="McCowan C."/>
            <person name="Murphy C."/>
            <person name="Pearson M."/>
            <person name="Poon T.W."/>
            <person name="Priest M."/>
            <person name="Roberts A."/>
            <person name="Saif S."/>
            <person name="Shea T."/>
            <person name="Sisk P."/>
            <person name="Sykes S."/>
            <person name="Wortman J."/>
            <person name="Nusbaum C."/>
            <person name="Birren B."/>
        </authorList>
    </citation>
    <scope>NUCLEOTIDE SEQUENCE [LARGE SCALE GENOMIC DNA]</scope>
    <source>
        <strain evidence="2">dnLKV2</strain>
    </source>
</reference>
<dbReference type="Proteomes" id="UP000014212">
    <property type="component" value="Unassembled WGS sequence"/>
</dbReference>
<dbReference type="InterPro" id="IPR029058">
    <property type="entry name" value="AB_hydrolase_fold"/>
</dbReference>
<dbReference type="PATRIC" id="fig|1235787.3.peg.3316"/>
<dbReference type="HOGENOM" id="CLU_037618_1_2_10"/>
<organism evidence="1 2">
    <name type="scientific">Bacteroides uniformis dnLKV2</name>
    <dbReference type="NCBI Taxonomy" id="1235787"/>
    <lineage>
        <taxon>Bacteria</taxon>
        <taxon>Pseudomonadati</taxon>
        <taxon>Bacteroidota</taxon>
        <taxon>Bacteroidia</taxon>
        <taxon>Bacteroidales</taxon>
        <taxon>Bacteroidaceae</taxon>
        <taxon>Bacteroides</taxon>
    </lineage>
</organism>
<name>R9HQU8_BACUN</name>
<evidence type="ECO:0008006" key="3">
    <source>
        <dbReference type="Google" id="ProtNLM"/>
    </source>
</evidence>
<dbReference type="AlphaFoldDB" id="R9HQU8"/>
<dbReference type="GO" id="GO:0016747">
    <property type="term" value="F:acyltransferase activity, transferring groups other than amino-acyl groups"/>
    <property type="evidence" value="ECO:0007669"/>
    <property type="project" value="TreeGrafter"/>
</dbReference>
<dbReference type="RefSeq" id="WP_016274031.1">
    <property type="nucleotide sequence ID" value="NZ_KE159488.1"/>
</dbReference>
<gene>
    <name evidence="1" type="ORF">C801_03263</name>
</gene>
<accession>R9HQU8</accession>
<comment type="caution">
    <text evidence="1">The sequence shown here is derived from an EMBL/GenBank/DDBJ whole genome shotgun (WGS) entry which is preliminary data.</text>
</comment>
<sequence>MSEIRHILYNSTYLNKQMAFAAYLPDEYKYGGKFPVLYFLHGRNGDESFIEQLGLAQLADTLIAKSKIEPMIIVCPRMDNSRGLNSAKIAHQEKIDGNFIDVGRYEDYFIQEIVPFVDDSFNTIPSRNGRYVGGASAGGFAAIHYGLRYPGLFSKIGGHMPAVELDLDPSDVPYYGSEEEFHQNNPLEFGDFNEYHNTQSWYLDAGDKDEGGFDKSVNLISNLFRDFGISIESHIHSGHHNLRYIQNNMAEYLTFYNGKKCTKLNK</sequence>
<evidence type="ECO:0000313" key="1">
    <source>
        <dbReference type="EMBL" id="EOS06397.1"/>
    </source>
</evidence>